<dbReference type="InterPro" id="IPR006880">
    <property type="entry name" value="INO80B_C"/>
</dbReference>
<name>A0A5C3KHJ2_COPMA</name>
<evidence type="ECO:0000313" key="3">
    <source>
        <dbReference type="EMBL" id="TFK19484.1"/>
    </source>
</evidence>
<dbReference type="OrthoDB" id="2021186at2759"/>
<dbReference type="SMART" id="SM01406">
    <property type="entry name" value="PAPA-1"/>
    <property type="match status" value="1"/>
</dbReference>
<proteinExistence type="predicted"/>
<dbReference type="GO" id="GO:0031011">
    <property type="term" value="C:Ino80 complex"/>
    <property type="evidence" value="ECO:0007669"/>
    <property type="project" value="InterPro"/>
</dbReference>
<dbReference type="STRING" id="230819.A0A5C3KHJ2"/>
<dbReference type="EMBL" id="ML210338">
    <property type="protein sequence ID" value="TFK19484.1"/>
    <property type="molecule type" value="Genomic_DNA"/>
</dbReference>
<feature type="domain" description="INO80 complex subunit B-like conserved region" evidence="2">
    <location>
        <begin position="2"/>
        <end position="92"/>
    </location>
</feature>
<dbReference type="Pfam" id="PF04795">
    <property type="entry name" value="PAPA-1"/>
    <property type="match status" value="1"/>
</dbReference>
<feature type="compositionally biased region" description="Basic and acidic residues" evidence="1">
    <location>
        <begin position="1"/>
        <end position="29"/>
    </location>
</feature>
<dbReference type="GO" id="GO:0006338">
    <property type="term" value="P:chromatin remodeling"/>
    <property type="evidence" value="ECO:0007669"/>
    <property type="project" value="InterPro"/>
</dbReference>
<keyword evidence="4" id="KW-1185">Reference proteome</keyword>
<dbReference type="InterPro" id="IPR029523">
    <property type="entry name" value="INO80B/Ies2"/>
</dbReference>
<sequence length="194" mass="21467">MELALKREETARKRKNLSEKKLEDEKAETINRLLKKQTRPQARRMGTADSPFHGSSTPTGVEDVDVEQVPVPTMYRWVSRVVDVDVGAGRDHHANVNPNPDNDKSAPGRVERKIVMSFSVPASAFPGWEVPEEYPSAEAIECEPDPNVRMQMGPGVCAVEGCGGKRKDRCVKDWTVGACGMAHLKALETRWVGS</sequence>
<evidence type="ECO:0000313" key="4">
    <source>
        <dbReference type="Proteomes" id="UP000307440"/>
    </source>
</evidence>
<dbReference type="PANTHER" id="PTHR21561">
    <property type="entry name" value="INO80 COMPLEX SUBUNIT B"/>
    <property type="match status" value="1"/>
</dbReference>
<evidence type="ECO:0000259" key="2">
    <source>
        <dbReference type="SMART" id="SM01406"/>
    </source>
</evidence>
<feature type="region of interest" description="Disordered" evidence="1">
    <location>
        <begin position="1"/>
        <end position="62"/>
    </location>
</feature>
<reference evidence="3 4" key="1">
    <citation type="journal article" date="2019" name="Nat. Ecol. Evol.">
        <title>Megaphylogeny resolves global patterns of mushroom evolution.</title>
        <authorList>
            <person name="Varga T."/>
            <person name="Krizsan K."/>
            <person name="Foldi C."/>
            <person name="Dima B."/>
            <person name="Sanchez-Garcia M."/>
            <person name="Sanchez-Ramirez S."/>
            <person name="Szollosi G.J."/>
            <person name="Szarkandi J.G."/>
            <person name="Papp V."/>
            <person name="Albert L."/>
            <person name="Andreopoulos W."/>
            <person name="Angelini C."/>
            <person name="Antonin V."/>
            <person name="Barry K.W."/>
            <person name="Bougher N.L."/>
            <person name="Buchanan P."/>
            <person name="Buyck B."/>
            <person name="Bense V."/>
            <person name="Catcheside P."/>
            <person name="Chovatia M."/>
            <person name="Cooper J."/>
            <person name="Damon W."/>
            <person name="Desjardin D."/>
            <person name="Finy P."/>
            <person name="Geml J."/>
            <person name="Haridas S."/>
            <person name="Hughes K."/>
            <person name="Justo A."/>
            <person name="Karasinski D."/>
            <person name="Kautmanova I."/>
            <person name="Kiss B."/>
            <person name="Kocsube S."/>
            <person name="Kotiranta H."/>
            <person name="LaButti K.M."/>
            <person name="Lechner B.E."/>
            <person name="Liimatainen K."/>
            <person name="Lipzen A."/>
            <person name="Lukacs Z."/>
            <person name="Mihaltcheva S."/>
            <person name="Morgado L.N."/>
            <person name="Niskanen T."/>
            <person name="Noordeloos M.E."/>
            <person name="Ohm R.A."/>
            <person name="Ortiz-Santana B."/>
            <person name="Ovrebo C."/>
            <person name="Racz N."/>
            <person name="Riley R."/>
            <person name="Savchenko A."/>
            <person name="Shiryaev A."/>
            <person name="Soop K."/>
            <person name="Spirin V."/>
            <person name="Szebenyi C."/>
            <person name="Tomsovsky M."/>
            <person name="Tulloss R.E."/>
            <person name="Uehling J."/>
            <person name="Grigoriev I.V."/>
            <person name="Vagvolgyi C."/>
            <person name="Papp T."/>
            <person name="Martin F.M."/>
            <person name="Miettinen O."/>
            <person name="Hibbett D.S."/>
            <person name="Nagy L.G."/>
        </authorList>
    </citation>
    <scope>NUCLEOTIDE SEQUENCE [LARGE SCALE GENOMIC DNA]</scope>
    <source>
        <strain evidence="3 4">CBS 121175</strain>
    </source>
</reference>
<feature type="compositionally biased region" description="Basic residues" evidence="1">
    <location>
        <begin position="33"/>
        <end position="42"/>
    </location>
</feature>
<dbReference type="AlphaFoldDB" id="A0A5C3KHJ2"/>
<evidence type="ECO:0000256" key="1">
    <source>
        <dbReference type="SAM" id="MobiDB-lite"/>
    </source>
</evidence>
<dbReference type="PANTHER" id="PTHR21561:SF12">
    <property type="entry name" value="INO80 COMPLEX SUBUNIT B"/>
    <property type="match status" value="1"/>
</dbReference>
<gene>
    <name evidence="3" type="ORF">FA15DRAFT_648267</name>
</gene>
<protein>
    <recommendedName>
        <fullName evidence="2">INO80 complex subunit B-like conserved region domain-containing protein</fullName>
    </recommendedName>
</protein>
<organism evidence="3 4">
    <name type="scientific">Coprinopsis marcescibilis</name>
    <name type="common">Agaric fungus</name>
    <name type="synonym">Psathyrella marcescibilis</name>
    <dbReference type="NCBI Taxonomy" id="230819"/>
    <lineage>
        <taxon>Eukaryota</taxon>
        <taxon>Fungi</taxon>
        <taxon>Dikarya</taxon>
        <taxon>Basidiomycota</taxon>
        <taxon>Agaricomycotina</taxon>
        <taxon>Agaricomycetes</taxon>
        <taxon>Agaricomycetidae</taxon>
        <taxon>Agaricales</taxon>
        <taxon>Agaricineae</taxon>
        <taxon>Psathyrellaceae</taxon>
        <taxon>Coprinopsis</taxon>
    </lineage>
</organism>
<dbReference type="Proteomes" id="UP000307440">
    <property type="component" value="Unassembled WGS sequence"/>
</dbReference>
<accession>A0A5C3KHJ2</accession>